<dbReference type="EMBL" id="JBHSPU010000014">
    <property type="protein sequence ID" value="MFC5914545.1"/>
    <property type="molecule type" value="Genomic_DNA"/>
</dbReference>
<evidence type="ECO:0000256" key="1">
    <source>
        <dbReference type="SAM" id="MobiDB-lite"/>
    </source>
</evidence>
<name>A0ABW1GL39_9ACTN</name>
<keyword evidence="2" id="KW-1133">Transmembrane helix</keyword>
<feature type="compositionally biased region" description="Basic and acidic residues" evidence="1">
    <location>
        <begin position="64"/>
        <end position="73"/>
    </location>
</feature>
<sequence>MTTSKNEETEATSESEVHATAEASGGTSARTAPAAPATPAAPAASAKGGGTAGGAKPSTPAEESAEKKNEKQATEAAGEAASSPATAEGEAEAEAESTAEAKTEGEAATTTATVEGESATATATTTATAEEEATSIATGTATTTADAPEKVGRPNKALLAGAAIAGVLLVTVPFLVHTGGGDNGRRNAGNGEAPGTVLGSGKGDMPGVFASAAPSPRTGSGKQPPRGEDGEDGKGGGGPSADGPDGSQPLNEGGGTAGGSTGGGGGTGTNDNPGQKSTDSKKTTTGNTTGSTTTNRKNTTTKSGTGSTSTGTGGGTPAKTTPQSNVVYTGVAGRGCPTPAGGGYQQDHFFTDGSAGWYTPSSGGWTGNGCNGSYASIPMSGSTTTDMKNRVKWWWKPGTRARTCQISVYVPNNSSVQYVGGHPTKYHVLVNANDASSMYSSFTLNQTAHRGQWVDAGTFPMKGSTIGVKLLDRGDDWSKGWEKAHHAAAQMKVTCRS</sequence>
<feature type="compositionally biased region" description="Low complexity" evidence="1">
    <location>
        <begin position="106"/>
        <end position="145"/>
    </location>
</feature>
<evidence type="ECO:0008006" key="5">
    <source>
        <dbReference type="Google" id="ProtNLM"/>
    </source>
</evidence>
<organism evidence="3 4">
    <name type="scientific">Streptomyces pulveraceus</name>
    <dbReference type="NCBI Taxonomy" id="68258"/>
    <lineage>
        <taxon>Bacteria</taxon>
        <taxon>Bacillati</taxon>
        <taxon>Actinomycetota</taxon>
        <taxon>Actinomycetes</taxon>
        <taxon>Kitasatosporales</taxon>
        <taxon>Streptomycetaceae</taxon>
        <taxon>Streptomyces</taxon>
    </lineage>
</organism>
<feature type="compositionally biased region" description="Gly residues" evidence="1">
    <location>
        <begin position="252"/>
        <end position="268"/>
    </location>
</feature>
<feature type="compositionally biased region" description="Low complexity" evidence="1">
    <location>
        <begin position="23"/>
        <end position="46"/>
    </location>
</feature>
<reference evidence="4" key="1">
    <citation type="journal article" date="2019" name="Int. J. Syst. Evol. Microbiol.">
        <title>The Global Catalogue of Microorganisms (GCM) 10K type strain sequencing project: providing services to taxonomists for standard genome sequencing and annotation.</title>
        <authorList>
            <consortium name="The Broad Institute Genomics Platform"/>
            <consortium name="The Broad Institute Genome Sequencing Center for Infectious Disease"/>
            <person name="Wu L."/>
            <person name="Ma J."/>
        </authorList>
    </citation>
    <scope>NUCLEOTIDE SEQUENCE [LARGE SCALE GENOMIC DNA]</scope>
    <source>
        <strain evidence="4">JCM 4147</strain>
    </source>
</reference>
<keyword evidence="2" id="KW-0472">Membrane</keyword>
<feature type="compositionally biased region" description="Basic and acidic residues" evidence="1">
    <location>
        <begin position="225"/>
        <end position="234"/>
    </location>
</feature>
<feature type="compositionally biased region" description="Low complexity" evidence="1">
    <location>
        <begin position="283"/>
        <end position="310"/>
    </location>
</feature>
<proteinExistence type="predicted"/>
<evidence type="ECO:0000313" key="4">
    <source>
        <dbReference type="Proteomes" id="UP001596200"/>
    </source>
</evidence>
<evidence type="ECO:0000256" key="2">
    <source>
        <dbReference type="SAM" id="Phobius"/>
    </source>
</evidence>
<feature type="compositionally biased region" description="Low complexity" evidence="1">
    <location>
        <begin position="74"/>
        <end position="88"/>
    </location>
</feature>
<evidence type="ECO:0000313" key="3">
    <source>
        <dbReference type="EMBL" id="MFC5914545.1"/>
    </source>
</evidence>
<protein>
    <recommendedName>
        <fullName evidence="5">Translation initiation factor IF-2</fullName>
    </recommendedName>
</protein>
<dbReference type="RefSeq" id="WP_344511478.1">
    <property type="nucleotide sequence ID" value="NZ_BAAATU010000020.1"/>
</dbReference>
<keyword evidence="4" id="KW-1185">Reference proteome</keyword>
<comment type="caution">
    <text evidence="3">The sequence shown here is derived from an EMBL/GenBank/DDBJ whole genome shotgun (WGS) entry which is preliminary data.</text>
</comment>
<gene>
    <name evidence="3" type="ORF">ACFP1B_14040</name>
</gene>
<feature type="region of interest" description="Disordered" evidence="1">
    <location>
        <begin position="180"/>
        <end position="323"/>
    </location>
</feature>
<keyword evidence="2" id="KW-0812">Transmembrane</keyword>
<feature type="region of interest" description="Disordered" evidence="1">
    <location>
        <begin position="1"/>
        <end position="151"/>
    </location>
</feature>
<dbReference type="Proteomes" id="UP001596200">
    <property type="component" value="Unassembled WGS sequence"/>
</dbReference>
<accession>A0ABW1GL39</accession>
<feature type="compositionally biased region" description="Low complexity" evidence="1">
    <location>
        <begin position="186"/>
        <end position="195"/>
    </location>
</feature>
<feature type="transmembrane region" description="Helical" evidence="2">
    <location>
        <begin position="157"/>
        <end position="176"/>
    </location>
</feature>